<evidence type="ECO:0000313" key="1">
    <source>
        <dbReference type="EMBL" id="ETA85374.1"/>
    </source>
</evidence>
<name>V7IJ75_SALET</name>
<evidence type="ECO:0000313" key="2">
    <source>
        <dbReference type="Proteomes" id="UP000018534"/>
    </source>
</evidence>
<accession>V7IJ75</accession>
<proteinExistence type="predicted"/>
<dbReference type="Proteomes" id="UP000018534">
    <property type="component" value="Unassembled WGS sequence"/>
</dbReference>
<dbReference type="EMBL" id="AZGR01000154">
    <property type="protein sequence ID" value="ETA85374.1"/>
    <property type="molecule type" value="Genomic_DNA"/>
</dbReference>
<protein>
    <submittedName>
        <fullName evidence="1">Uncharacterized protein</fullName>
    </submittedName>
</protein>
<dbReference type="HOGENOM" id="CLU_2719979_0_0_6"/>
<organism evidence="1 2">
    <name type="scientific">Salmonella enterica subsp. enterica serovar Cubana str. 76814</name>
    <dbReference type="NCBI Taxonomy" id="1192560"/>
    <lineage>
        <taxon>Bacteria</taxon>
        <taxon>Pseudomonadati</taxon>
        <taxon>Pseudomonadota</taxon>
        <taxon>Gammaproteobacteria</taxon>
        <taxon>Enterobacterales</taxon>
        <taxon>Enterobacteriaceae</taxon>
        <taxon>Salmonella</taxon>
    </lineage>
</organism>
<reference evidence="1 2" key="1">
    <citation type="journal article" date="2014" name="Genome Announc.">
        <title>Whole-Genome Sequencing of Salmonella enterica subsp. enterica Serovar Cubana Strains Isolated from Agricultural Sources.</title>
        <authorList>
            <person name="Benahmed F.H."/>
            <person name="Gopinath G.R."/>
            <person name="Wang H."/>
            <person name="Jean-Gilles Beaubrun J."/>
            <person name="Grim C."/>
            <person name="Cheng C.M."/>
            <person name="McClelland M."/>
            <person name="Ayers S."/>
            <person name="Abbott J."/>
            <person name="Desai P."/>
            <person name="Frye J.G."/>
            <person name="Weinstock G."/>
            <person name="Hammack T.S."/>
            <person name="Hanes D.E."/>
            <person name="Rasmussen M.A."/>
            <person name="Davidson M.K."/>
        </authorList>
    </citation>
    <scope>NUCLEOTIDE SEQUENCE [LARGE SCALE GENOMIC DNA]</scope>
    <source>
        <strain evidence="1">76814</strain>
    </source>
</reference>
<dbReference type="AlphaFoldDB" id="V7IJ75"/>
<sequence length="87" mass="9998">MLILCLSNNKRKRDQLMIASDCIDERKPRLRNSDVFALPDRRQQQRIHCAIPADLISNVLSGITRFIINAMIPGASYLEITLPQRLH</sequence>
<comment type="caution">
    <text evidence="1">The sequence shown here is derived from an EMBL/GenBank/DDBJ whole genome shotgun (WGS) entry which is preliminary data.</text>
</comment>
<gene>
    <name evidence="1" type="ORF">A628_04650</name>
</gene>